<sequence length="102" mass="10648">MQRGKQQVSEVAASNGSRGATETPHRVDEKAVLALLKGEGQAAGLGDCLAPGPVEQCSSSSARARAVGVVVARAVRSDDYYLLTVVNHYLFAIVNGPGRQVL</sequence>
<feature type="region of interest" description="Disordered" evidence="1">
    <location>
        <begin position="1"/>
        <end position="26"/>
    </location>
</feature>
<proteinExistence type="predicted"/>
<protein>
    <submittedName>
        <fullName evidence="2">Uncharacterized protein</fullName>
    </submittedName>
</protein>
<gene>
    <name evidence="2" type="ORF">PG996_014307</name>
</gene>
<organism evidence="2 3">
    <name type="scientific">Apiospora saccharicola</name>
    <dbReference type="NCBI Taxonomy" id="335842"/>
    <lineage>
        <taxon>Eukaryota</taxon>
        <taxon>Fungi</taxon>
        <taxon>Dikarya</taxon>
        <taxon>Ascomycota</taxon>
        <taxon>Pezizomycotina</taxon>
        <taxon>Sordariomycetes</taxon>
        <taxon>Xylariomycetidae</taxon>
        <taxon>Amphisphaeriales</taxon>
        <taxon>Apiosporaceae</taxon>
        <taxon>Apiospora</taxon>
    </lineage>
</organism>
<reference evidence="2 3" key="1">
    <citation type="submission" date="2023-01" db="EMBL/GenBank/DDBJ databases">
        <title>Analysis of 21 Apiospora genomes using comparative genomics revels a genus with tremendous synthesis potential of carbohydrate active enzymes and secondary metabolites.</title>
        <authorList>
            <person name="Sorensen T."/>
        </authorList>
    </citation>
    <scope>NUCLEOTIDE SEQUENCE [LARGE SCALE GENOMIC DNA]</scope>
    <source>
        <strain evidence="2 3">CBS 83171</strain>
    </source>
</reference>
<comment type="caution">
    <text evidence="2">The sequence shown here is derived from an EMBL/GenBank/DDBJ whole genome shotgun (WGS) entry which is preliminary data.</text>
</comment>
<keyword evidence="3" id="KW-1185">Reference proteome</keyword>
<evidence type="ECO:0000313" key="2">
    <source>
        <dbReference type="EMBL" id="KAK8046243.1"/>
    </source>
</evidence>
<evidence type="ECO:0000256" key="1">
    <source>
        <dbReference type="SAM" id="MobiDB-lite"/>
    </source>
</evidence>
<dbReference type="Proteomes" id="UP001446871">
    <property type="component" value="Unassembled WGS sequence"/>
</dbReference>
<accession>A0ABR1THY8</accession>
<dbReference type="EMBL" id="JAQQWM010000009">
    <property type="protein sequence ID" value="KAK8046243.1"/>
    <property type="molecule type" value="Genomic_DNA"/>
</dbReference>
<feature type="compositionally biased region" description="Polar residues" evidence="1">
    <location>
        <begin position="1"/>
        <end position="20"/>
    </location>
</feature>
<name>A0ABR1THY8_9PEZI</name>
<evidence type="ECO:0000313" key="3">
    <source>
        <dbReference type="Proteomes" id="UP001446871"/>
    </source>
</evidence>